<dbReference type="EMBL" id="MN739630">
    <property type="protein sequence ID" value="QHT17008.1"/>
    <property type="molecule type" value="Genomic_DNA"/>
</dbReference>
<evidence type="ECO:0000256" key="1">
    <source>
        <dbReference type="SAM" id="Phobius"/>
    </source>
</evidence>
<name>A0A6C0DJ88_9ZZZZ</name>
<proteinExistence type="predicted"/>
<keyword evidence="1" id="KW-0812">Transmembrane</keyword>
<dbReference type="AlphaFoldDB" id="A0A6C0DJ88"/>
<keyword evidence="1" id="KW-1133">Transmembrane helix</keyword>
<feature type="transmembrane region" description="Helical" evidence="1">
    <location>
        <begin position="6"/>
        <end position="25"/>
    </location>
</feature>
<accession>A0A6C0DJ88</accession>
<protein>
    <submittedName>
        <fullName evidence="2">Uncharacterized protein</fullName>
    </submittedName>
</protein>
<sequence>MSVDIILGIILFCVFGVCGVISLVFPKREKTEDHIV</sequence>
<evidence type="ECO:0000313" key="2">
    <source>
        <dbReference type="EMBL" id="QHT17008.1"/>
    </source>
</evidence>
<reference evidence="2" key="1">
    <citation type="journal article" date="2020" name="Nature">
        <title>Giant virus diversity and host interactions through global metagenomics.</title>
        <authorList>
            <person name="Schulz F."/>
            <person name="Roux S."/>
            <person name="Paez-Espino D."/>
            <person name="Jungbluth S."/>
            <person name="Walsh D.A."/>
            <person name="Denef V.J."/>
            <person name="McMahon K.D."/>
            <person name="Konstantinidis K.T."/>
            <person name="Eloe-Fadrosh E.A."/>
            <person name="Kyrpides N.C."/>
            <person name="Woyke T."/>
        </authorList>
    </citation>
    <scope>NUCLEOTIDE SEQUENCE</scope>
    <source>
        <strain evidence="2">GVMAG-M-3300023174-207</strain>
    </source>
</reference>
<keyword evidence="1" id="KW-0472">Membrane</keyword>
<organism evidence="2">
    <name type="scientific">viral metagenome</name>
    <dbReference type="NCBI Taxonomy" id="1070528"/>
    <lineage>
        <taxon>unclassified sequences</taxon>
        <taxon>metagenomes</taxon>
        <taxon>organismal metagenomes</taxon>
    </lineage>
</organism>